<protein>
    <submittedName>
        <fullName evidence="2">Uncharacterized protein</fullName>
    </submittedName>
</protein>
<feature type="compositionally biased region" description="Basic and acidic residues" evidence="1">
    <location>
        <begin position="21"/>
        <end position="31"/>
    </location>
</feature>
<name>A0ABW1WXC8_9HYPH</name>
<accession>A0ABW1WXC8</accession>
<comment type="caution">
    <text evidence="2">The sequence shown here is derived from an EMBL/GenBank/DDBJ whole genome shotgun (WGS) entry which is preliminary data.</text>
</comment>
<organism evidence="2 3">
    <name type="scientific">Methylorubrum zatmanii</name>
    <dbReference type="NCBI Taxonomy" id="29429"/>
    <lineage>
        <taxon>Bacteria</taxon>
        <taxon>Pseudomonadati</taxon>
        <taxon>Pseudomonadota</taxon>
        <taxon>Alphaproteobacteria</taxon>
        <taxon>Hyphomicrobiales</taxon>
        <taxon>Methylobacteriaceae</taxon>
        <taxon>Methylorubrum</taxon>
    </lineage>
</organism>
<feature type="compositionally biased region" description="Low complexity" evidence="1">
    <location>
        <begin position="39"/>
        <end position="48"/>
    </location>
</feature>
<gene>
    <name evidence="2" type="ORF">ACFQDP_19610</name>
</gene>
<proteinExistence type="predicted"/>
<dbReference type="Proteomes" id="UP001596237">
    <property type="component" value="Unassembled WGS sequence"/>
</dbReference>
<dbReference type="EMBL" id="JBHSTT010000078">
    <property type="protein sequence ID" value="MFC6391519.1"/>
    <property type="molecule type" value="Genomic_DNA"/>
</dbReference>
<feature type="region of interest" description="Disordered" evidence="1">
    <location>
        <begin position="1"/>
        <end position="86"/>
    </location>
</feature>
<evidence type="ECO:0000256" key="1">
    <source>
        <dbReference type="SAM" id="MobiDB-lite"/>
    </source>
</evidence>
<sequence>MIAKVGPVMLDDPTRSPRLPEVLREVSREPGKGLPASIDQQATDQAADGDPDPERVVPLTGSVRPPPLHRRFLCRGSDRQSTSGDV</sequence>
<evidence type="ECO:0000313" key="3">
    <source>
        <dbReference type="Proteomes" id="UP001596237"/>
    </source>
</evidence>
<reference evidence="3" key="1">
    <citation type="journal article" date="2019" name="Int. J. Syst. Evol. Microbiol.">
        <title>The Global Catalogue of Microorganisms (GCM) 10K type strain sequencing project: providing services to taxonomists for standard genome sequencing and annotation.</title>
        <authorList>
            <consortium name="The Broad Institute Genomics Platform"/>
            <consortium name="The Broad Institute Genome Sequencing Center for Infectious Disease"/>
            <person name="Wu L."/>
            <person name="Ma J."/>
        </authorList>
    </citation>
    <scope>NUCLEOTIDE SEQUENCE [LARGE SCALE GENOMIC DNA]</scope>
    <source>
        <strain evidence="3">CCUG 36916</strain>
    </source>
</reference>
<evidence type="ECO:0000313" key="2">
    <source>
        <dbReference type="EMBL" id="MFC6391519.1"/>
    </source>
</evidence>
<keyword evidence="3" id="KW-1185">Reference proteome</keyword>
<dbReference type="RefSeq" id="WP_192285020.1">
    <property type="nucleotide sequence ID" value="NZ_JBHSTT010000078.1"/>
</dbReference>